<gene>
    <name evidence="1" type="ORF">S01H1_85565</name>
</gene>
<dbReference type="AlphaFoldDB" id="X0XZM7"/>
<protein>
    <submittedName>
        <fullName evidence="1">Uncharacterized protein</fullName>
    </submittedName>
</protein>
<feature type="non-terminal residue" evidence="1">
    <location>
        <position position="51"/>
    </location>
</feature>
<dbReference type="EMBL" id="BARS01058821">
    <property type="protein sequence ID" value="GAG41973.1"/>
    <property type="molecule type" value="Genomic_DNA"/>
</dbReference>
<name>X0XZM7_9ZZZZ</name>
<sequence length="51" mass="5685">MPNCFKCGGDVHPPGQSWHRGQIFCSEQCLPPRAAIEAAGQETPIEEMDEW</sequence>
<reference evidence="1" key="1">
    <citation type="journal article" date="2014" name="Front. Microbiol.">
        <title>High frequency of phylogenetically diverse reductive dehalogenase-homologous genes in deep subseafloor sedimentary metagenomes.</title>
        <authorList>
            <person name="Kawai M."/>
            <person name="Futagami T."/>
            <person name="Toyoda A."/>
            <person name="Takaki Y."/>
            <person name="Nishi S."/>
            <person name="Hori S."/>
            <person name="Arai W."/>
            <person name="Tsubouchi T."/>
            <person name="Morono Y."/>
            <person name="Uchiyama I."/>
            <person name="Ito T."/>
            <person name="Fujiyama A."/>
            <person name="Inagaki F."/>
            <person name="Takami H."/>
        </authorList>
    </citation>
    <scope>NUCLEOTIDE SEQUENCE</scope>
    <source>
        <strain evidence="1">Expedition CK06-06</strain>
    </source>
</reference>
<comment type="caution">
    <text evidence="1">The sequence shown here is derived from an EMBL/GenBank/DDBJ whole genome shotgun (WGS) entry which is preliminary data.</text>
</comment>
<proteinExistence type="predicted"/>
<accession>X0XZM7</accession>
<evidence type="ECO:0000313" key="1">
    <source>
        <dbReference type="EMBL" id="GAG41973.1"/>
    </source>
</evidence>
<organism evidence="1">
    <name type="scientific">marine sediment metagenome</name>
    <dbReference type="NCBI Taxonomy" id="412755"/>
    <lineage>
        <taxon>unclassified sequences</taxon>
        <taxon>metagenomes</taxon>
        <taxon>ecological metagenomes</taxon>
    </lineage>
</organism>